<dbReference type="AlphaFoldDB" id="A0A3S5ANL2"/>
<dbReference type="Proteomes" id="UP000784294">
    <property type="component" value="Unassembled WGS sequence"/>
</dbReference>
<keyword evidence="2" id="KW-1185">Reference proteome</keyword>
<gene>
    <name evidence="1" type="ORF">PXEA_LOCUS14544</name>
</gene>
<sequence>MPGAGTLSTVCFILSGDRDETTARALTDPFRNVLQRGNRDRFLLACKRLVKCSGGIEVNFDERVKLIQKLKNAIG</sequence>
<evidence type="ECO:0000313" key="2">
    <source>
        <dbReference type="Proteomes" id="UP000784294"/>
    </source>
</evidence>
<reference evidence="1" key="1">
    <citation type="submission" date="2018-11" db="EMBL/GenBank/DDBJ databases">
        <authorList>
            <consortium name="Pathogen Informatics"/>
        </authorList>
    </citation>
    <scope>NUCLEOTIDE SEQUENCE</scope>
</reference>
<comment type="caution">
    <text evidence="1">The sequence shown here is derived from an EMBL/GenBank/DDBJ whole genome shotgun (WGS) entry which is preliminary data.</text>
</comment>
<protein>
    <submittedName>
        <fullName evidence="1">Uncharacterized protein</fullName>
    </submittedName>
</protein>
<dbReference type="InterPro" id="IPR036392">
    <property type="entry name" value="PLAT/LH2_dom_sf"/>
</dbReference>
<evidence type="ECO:0000313" key="1">
    <source>
        <dbReference type="EMBL" id="VEL21104.1"/>
    </source>
</evidence>
<name>A0A3S5ANL2_9PLAT</name>
<dbReference type="SUPFAM" id="SSF49723">
    <property type="entry name" value="Lipase/lipooxygenase domain (PLAT/LH2 domain)"/>
    <property type="match status" value="1"/>
</dbReference>
<organism evidence="1 2">
    <name type="scientific">Protopolystoma xenopodis</name>
    <dbReference type="NCBI Taxonomy" id="117903"/>
    <lineage>
        <taxon>Eukaryota</taxon>
        <taxon>Metazoa</taxon>
        <taxon>Spiralia</taxon>
        <taxon>Lophotrochozoa</taxon>
        <taxon>Platyhelminthes</taxon>
        <taxon>Monogenea</taxon>
        <taxon>Polyopisthocotylea</taxon>
        <taxon>Polystomatidea</taxon>
        <taxon>Polystomatidae</taxon>
        <taxon>Protopolystoma</taxon>
    </lineage>
</organism>
<accession>A0A3S5ANL2</accession>
<dbReference type="OrthoDB" id="10039908at2759"/>
<proteinExistence type="predicted"/>
<dbReference type="Gene3D" id="2.60.60.20">
    <property type="entry name" value="PLAT/LH2 domain"/>
    <property type="match status" value="1"/>
</dbReference>
<dbReference type="EMBL" id="CAAALY010049613">
    <property type="protein sequence ID" value="VEL21104.1"/>
    <property type="molecule type" value="Genomic_DNA"/>
</dbReference>